<feature type="transmembrane region" description="Helical" evidence="7">
    <location>
        <begin position="281"/>
        <end position="305"/>
    </location>
</feature>
<evidence type="ECO:0000256" key="1">
    <source>
        <dbReference type="ARBA" id="ARBA00004651"/>
    </source>
</evidence>
<keyword evidence="2" id="KW-1003">Cell membrane</keyword>
<feature type="transmembrane region" description="Helical" evidence="7">
    <location>
        <begin position="377"/>
        <end position="399"/>
    </location>
</feature>
<evidence type="ECO:0000313" key="11">
    <source>
        <dbReference type="Proteomes" id="UP000265955"/>
    </source>
</evidence>
<dbReference type="PANTHER" id="PTHR43738">
    <property type="entry name" value="ABC TRANSPORTER, MEMBRANE PROTEIN"/>
    <property type="match status" value="1"/>
</dbReference>
<feature type="transmembrane region" description="Helical" evidence="7">
    <location>
        <begin position="325"/>
        <end position="347"/>
    </location>
</feature>
<evidence type="ECO:0000256" key="7">
    <source>
        <dbReference type="SAM" id="Phobius"/>
    </source>
</evidence>
<dbReference type="EMBL" id="QYUO01000001">
    <property type="protein sequence ID" value="RJF99903.1"/>
    <property type="molecule type" value="Genomic_DNA"/>
</dbReference>
<reference evidence="11" key="1">
    <citation type="submission" date="2018-09" db="EMBL/GenBank/DDBJ databases">
        <authorList>
            <person name="Zhu H."/>
        </authorList>
    </citation>
    <scope>NUCLEOTIDE SEQUENCE [LARGE SCALE GENOMIC DNA]</scope>
    <source>
        <strain evidence="11">K1R23-30</strain>
    </source>
</reference>
<proteinExistence type="predicted"/>
<protein>
    <submittedName>
        <fullName evidence="10">FtsX-like permease family protein</fullName>
    </submittedName>
</protein>
<feature type="domain" description="ABC3 transporter permease C-terminal" evidence="8">
    <location>
        <begin position="285"/>
        <end position="402"/>
    </location>
</feature>
<evidence type="ECO:0000313" key="10">
    <source>
        <dbReference type="EMBL" id="RJF99903.1"/>
    </source>
</evidence>
<name>A0A3A3FVW9_9BURK</name>
<feature type="domain" description="MacB-like periplasmic core" evidence="9">
    <location>
        <begin position="20"/>
        <end position="202"/>
    </location>
</feature>
<organism evidence="10 11">
    <name type="scientific">Noviherbaspirillum saxi</name>
    <dbReference type="NCBI Taxonomy" id="2320863"/>
    <lineage>
        <taxon>Bacteria</taxon>
        <taxon>Pseudomonadati</taxon>
        <taxon>Pseudomonadota</taxon>
        <taxon>Betaproteobacteria</taxon>
        <taxon>Burkholderiales</taxon>
        <taxon>Oxalobacteraceae</taxon>
        <taxon>Noviherbaspirillum</taxon>
    </lineage>
</organism>
<dbReference type="Pfam" id="PF02687">
    <property type="entry name" value="FtsX"/>
    <property type="match status" value="1"/>
</dbReference>
<comment type="subcellular location">
    <subcellularLocation>
        <location evidence="1">Cell membrane</location>
        <topology evidence="1">Multi-pass membrane protein</topology>
    </subcellularLocation>
</comment>
<evidence type="ECO:0000256" key="2">
    <source>
        <dbReference type="ARBA" id="ARBA00022475"/>
    </source>
</evidence>
<dbReference type="GO" id="GO:0005886">
    <property type="term" value="C:plasma membrane"/>
    <property type="evidence" value="ECO:0007669"/>
    <property type="project" value="UniProtKB-SubCell"/>
</dbReference>
<evidence type="ECO:0000256" key="3">
    <source>
        <dbReference type="ARBA" id="ARBA00022692"/>
    </source>
</evidence>
<dbReference type="InterPro" id="IPR003838">
    <property type="entry name" value="ABC3_permease_C"/>
</dbReference>
<keyword evidence="11" id="KW-1185">Reference proteome</keyword>
<keyword evidence="5 7" id="KW-0472">Membrane</keyword>
<evidence type="ECO:0000259" key="8">
    <source>
        <dbReference type="Pfam" id="PF02687"/>
    </source>
</evidence>
<accession>A0A3A3FVW9</accession>
<dbReference type="PANTHER" id="PTHR43738:SF2">
    <property type="entry name" value="ABC TRANSPORTER PERMEASE"/>
    <property type="match status" value="1"/>
</dbReference>
<feature type="region of interest" description="Disordered" evidence="6">
    <location>
        <begin position="208"/>
        <end position="227"/>
    </location>
</feature>
<dbReference type="OrthoDB" id="9784014at2"/>
<keyword evidence="3 7" id="KW-0812">Transmembrane</keyword>
<dbReference type="Proteomes" id="UP000265955">
    <property type="component" value="Unassembled WGS sequence"/>
</dbReference>
<sequence>MRLNAFALALKSLRHKPLSSALNLLLMAVGIAMMTFVLSASRQLEDHALRDAQGIDLVVGAKGSPLQLILSSLYHIDIPTGNIPLAAQAQLARNRLVKKVIPLALGDSYRGFRIVGTSTDYIAHYGGTLAEGKLFDAPMQAVFGAHAAKAAGIGLNAHFSGSHGLAASGDAHAERPFVAVGILKPTGTVLDRLVLTPVESVWHVHEAGHDNGAKDEAEHKDHGDDDEHAKREITALLVQYASPLAAAMLPRAINSQSELQAAQPAFESAKLIRMLGVGVDVLRGIAAIMLIAAALSMFAALYNALEERKTDLAILRTLGAGPAKLVLLLLSEGLLLALAGAALGWLVGHAAVEAVGRLLSQEQNLALSGLAVYADEAWLLLVAVAVGVLAALLPALRAYRTDIAATLAR</sequence>
<gene>
    <name evidence="10" type="ORF">D3871_02865</name>
</gene>
<keyword evidence="4 7" id="KW-1133">Transmembrane helix</keyword>
<evidence type="ECO:0000259" key="9">
    <source>
        <dbReference type="Pfam" id="PF12704"/>
    </source>
</evidence>
<comment type="caution">
    <text evidence="10">The sequence shown here is derived from an EMBL/GenBank/DDBJ whole genome shotgun (WGS) entry which is preliminary data.</text>
</comment>
<evidence type="ECO:0000256" key="5">
    <source>
        <dbReference type="ARBA" id="ARBA00023136"/>
    </source>
</evidence>
<dbReference type="Pfam" id="PF12704">
    <property type="entry name" value="MacB_PCD"/>
    <property type="match status" value="1"/>
</dbReference>
<dbReference type="InterPro" id="IPR025857">
    <property type="entry name" value="MacB_PCD"/>
</dbReference>
<dbReference type="InterPro" id="IPR051125">
    <property type="entry name" value="ABC-4/HrtB_transporter"/>
</dbReference>
<evidence type="ECO:0000256" key="4">
    <source>
        <dbReference type="ARBA" id="ARBA00022989"/>
    </source>
</evidence>
<feature type="transmembrane region" description="Helical" evidence="7">
    <location>
        <begin position="21"/>
        <end position="40"/>
    </location>
</feature>
<dbReference type="AlphaFoldDB" id="A0A3A3FVW9"/>
<evidence type="ECO:0000256" key="6">
    <source>
        <dbReference type="SAM" id="MobiDB-lite"/>
    </source>
</evidence>